<comment type="caution">
    <text evidence="1">The sequence shown here is derived from an EMBL/GenBank/DDBJ whole genome shotgun (WGS) entry which is preliminary data.</text>
</comment>
<name>A0A0F9LQB8_9ZZZZ</name>
<dbReference type="AlphaFoldDB" id="A0A0F9LQB8"/>
<dbReference type="Pfam" id="PF04860">
    <property type="entry name" value="Phage_portal"/>
    <property type="match status" value="1"/>
</dbReference>
<evidence type="ECO:0000313" key="1">
    <source>
        <dbReference type="EMBL" id="KKM89316.1"/>
    </source>
</evidence>
<organism evidence="1">
    <name type="scientific">marine sediment metagenome</name>
    <dbReference type="NCBI Taxonomy" id="412755"/>
    <lineage>
        <taxon>unclassified sequences</taxon>
        <taxon>metagenomes</taxon>
        <taxon>ecological metagenomes</taxon>
    </lineage>
</organism>
<reference evidence="1" key="1">
    <citation type="journal article" date="2015" name="Nature">
        <title>Complex archaea that bridge the gap between prokaryotes and eukaryotes.</title>
        <authorList>
            <person name="Spang A."/>
            <person name="Saw J.H."/>
            <person name="Jorgensen S.L."/>
            <person name="Zaremba-Niedzwiedzka K."/>
            <person name="Martijn J."/>
            <person name="Lind A.E."/>
            <person name="van Eijk R."/>
            <person name="Schleper C."/>
            <person name="Guy L."/>
            <person name="Ettema T.J."/>
        </authorList>
    </citation>
    <scope>NUCLEOTIDE SEQUENCE</scope>
</reference>
<dbReference type="InterPro" id="IPR006427">
    <property type="entry name" value="Portal_HK97"/>
</dbReference>
<sequence length="711" mass="79247">MGLLAKAFSFSPRSFENPATSFSNPAQWLVDWASGGGLSASGMSVTQNTAIQLGAVWCATRVLAEAVASLPLAIYERQQPRGRRKAIEHDLMEVVHNEWNPDLSSFFGRECMQAKTVLHGNAYAFIRRDRMGRARELWPLLEHKVKARRLKGRLVYDVRAENGTNEGPVAASEILHIPGLSFNGLEGRSVIGAAREAIGLGLAAQKYGATLFSRGGRIPGVIETSLTNLNADLRKNIKERWHSTVGGTENWHEPAILPKGWTWKEIGIKPEDGQFLQTRKFQVSEIARWFKVPPHLLYDLERATFSNIEQQSLEFIVHSLRPWLVRWEQEMNRKLLSREERTRFFVEFNIDGLLRGDAAARGQFYSLGRQWGWLSANDVLDMENRPEIGDQGDIYLTPFNMMDSEDLAGNGAKAPPVRSVGLRGGNVVLLGRNPDGNYELRELPLEPRAPEPRDVREAGTRGLRGLRLRRKIKAAQRAVIEDRAQGIIKQEIALVEAELKKTLRSAAPNRRDLKSLRIAIDEIYREHAGWASKRMRPVIRNYAELIAAAMEDELGIGTNSRQIDPQVDRFVEDYIRQFGVREASESRLQLQALMEEGDEEQVSESIRQRLTEWNEKRPGKIATREATQAMAAIAKVAMIAAGVTVFRWMANAAACPFCESLDGQVAGVQQNFVNAGQGVDGGEGTDGPLTPSDNIGHPPLHSGCECDIVAG</sequence>
<accession>A0A0F9LQB8</accession>
<evidence type="ECO:0008006" key="2">
    <source>
        <dbReference type="Google" id="ProtNLM"/>
    </source>
</evidence>
<dbReference type="NCBIfam" id="TIGR01537">
    <property type="entry name" value="portal_HK97"/>
    <property type="match status" value="1"/>
</dbReference>
<gene>
    <name evidence="1" type="ORF">LCGC14_1249900</name>
</gene>
<dbReference type="EMBL" id="LAZR01006834">
    <property type="protein sequence ID" value="KKM89316.1"/>
    <property type="molecule type" value="Genomic_DNA"/>
</dbReference>
<protein>
    <recommendedName>
        <fullName evidence="2">Phage portal protein</fullName>
    </recommendedName>
</protein>
<proteinExistence type="predicted"/>
<dbReference type="InterPro" id="IPR006944">
    <property type="entry name" value="Phage/GTA_portal"/>
</dbReference>